<dbReference type="InterPro" id="IPR043795">
    <property type="entry name" value="N-alpha-Ac-DABA-like"/>
</dbReference>
<dbReference type="Proteomes" id="UP000199657">
    <property type="component" value="Unassembled WGS sequence"/>
</dbReference>
<feature type="domain" description="Succinylglutamate desuccinylase/Aspartoacylase catalytic" evidence="5">
    <location>
        <begin position="47"/>
        <end position="226"/>
    </location>
</feature>
<dbReference type="RefSeq" id="WP_091643308.1">
    <property type="nucleotide sequence ID" value="NZ_FOEG01000004.1"/>
</dbReference>
<reference evidence="6 7" key="1">
    <citation type="submission" date="2016-10" db="EMBL/GenBank/DDBJ databases">
        <authorList>
            <person name="de Groot N.N."/>
        </authorList>
    </citation>
    <scope>NUCLEOTIDE SEQUENCE [LARGE SCALE GENOMIC DNA]</scope>
    <source>
        <strain evidence="6 7">CGMCC 1.6291</strain>
    </source>
</reference>
<dbReference type="PIRSF" id="PIRSF039012">
    <property type="entry name" value="ASP"/>
    <property type="match status" value="1"/>
</dbReference>
<evidence type="ECO:0000256" key="1">
    <source>
        <dbReference type="ARBA" id="ARBA00001947"/>
    </source>
</evidence>
<keyword evidence="3" id="KW-0378">Hydrolase</keyword>
<evidence type="ECO:0000256" key="2">
    <source>
        <dbReference type="ARBA" id="ARBA00022723"/>
    </source>
</evidence>
<protein>
    <recommendedName>
        <fullName evidence="5">Succinylglutamate desuccinylase/Aspartoacylase catalytic domain-containing protein</fullName>
    </recommendedName>
</protein>
<keyword evidence="7" id="KW-1185">Reference proteome</keyword>
<sequence length="348" mass="37832">MARAPLDIAGVTIAPGGRETVELPAGQLYTHTPVNIPLQVVHGRRAGPCLVVTAAVHGDEINGAEIIRRLLRQQMLSRMAGTLIAVPVVNVLAFTARSRYLPDRRDLNRSFPGSESGSMASRLAYLVRTEVLARASHVIDLHTAAIHRENLPQVRADLDNPEDEALARAFGLPVVIDSPLIEGSLRSAAREAGVPVVTYEGGEALRFDETAIRAGLQGVIRVMRHLGMLPPSRRRRPTPEPQYVSDASSWMRAGQDGLFRASVALGARVAEGQPLGWISDPFGGSQQPVEAAFPGLVIGRANLPLVHEGEALFHVARFDHVGRVHRDMERFSESLEQGEEWSEEPPIV</sequence>
<dbReference type="Pfam" id="PF24827">
    <property type="entry name" value="AstE_AspA_cat"/>
    <property type="match status" value="1"/>
</dbReference>
<dbReference type="SUPFAM" id="SSF53187">
    <property type="entry name" value="Zn-dependent exopeptidases"/>
    <property type="match status" value="1"/>
</dbReference>
<keyword evidence="2" id="KW-0479">Metal-binding</keyword>
<gene>
    <name evidence="6" type="ORF">SAMN04488052_104127</name>
</gene>
<dbReference type="GO" id="GO:0016788">
    <property type="term" value="F:hydrolase activity, acting on ester bonds"/>
    <property type="evidence" value="ECO:0007669"/>
    <property type="project" value="InterPro"/>
</dbReference>
<dbReference type="InterPro" id="IPR055438">
    <property type="entry name" value="AstE_AspA_cat"/>
</dbReference>
<dbReference type="CDD" id="cd06251">
    <property type="entry name" value="M14_ASTE_ASPA-like"/>
    <property type="match status" value="1"/>
</dbReference>
<keyword evidence="4" id="KW-0862">Zinc</keyword>
<dbReference type="Gene3D" id="3.40.630.10">
    <property type="entry name" value="Zn peptidases"/>
    <property type="match status" value="1"/>
</dbReference>
<evidence type="ECO:0000256" key="3">
    <source>
        <dbReference type="ARBA" id="ARBA00022801"/>
    </source>
</evidence>
<dbReference type="GO" id="GO:0046872">
    <property type="term" value="F:metal ion binding"/>
    <property type="evidence" value="ECO:0007669"/>
    <property type="project" value="UniProtKB-KW"/>
</dbReference>
<dbReference type="PANTHER" id="PTHR37326">
    <property type="entry name" value="BLL3975 PROTEIN"/>
    <property type="match status" value="1"/>
</dbReference>
<proteinExistence type="predicted"/>
<dbReference type="AlphaFoldDB" id="A0A1H8TF47"/>
<dbReference type="GO" id="GO:0016811">
    <property type="term" value="F:hydrolase activity, acting on carbon-nitrogen (but not peptide) bonds, in linear amides"/>
    <property type="evidence" value="ECO:0007669"/>
    <property type="project" value="InterPro"/>
</dbReference>
<dbReference type="STRING" id="406100.SAMN04488052_104127"/>
<comment type="cofactor">
    <cofactor evidence="1">
        <name>Zn(2+)</name>
        <dbReference type="ChEBI" id="CHEBI:29105"/>
    </cofactor>
</comment>
<evidence type="ECO:0000313" key="7">
    <source>
        <dbReference type="Proteomes" id="UP000199657"/>
    </source>
</evidence>
<dbReference type="InterPro" id="IPR053138">
    <property type="entry name" value="N-alpha-Ac-DABA_deacetylase"/>
</dbReference>
<dbReference type="PANTHER" id="PTHR37326:SF2">
    <property type="entry name" value="SUCCINYLGLUTAMATE DESUCCINYLASE_ASPARTOACYLASE FAMILY PROTEIN"/>
    <property type="match status" value="1"/>
</dbReference>
<dbReference type="OrthoDB" id="9782876at2"/>
<evidence type="ECO:0000313" key="6">
    <source>
        <dbReference type="EMBL" id="SEO89542.1"/>
    </source>
</evidence>
<accession>A0A1H8TF47</accession>
<evidence type="ECO:0000259" key="5">
    <source>
        <dbReference type="Pfam" id="PF24827"/>
    </source>
</evidence>
<evidence type="ECO:0000256" key="4">
    <source>
        <dbReference type="ARBA" id="ARBA00022833"/>
    </source>
</evidence>
<dbReference type="EMBL" id="FOEG01000004">
    <property type="protein sequence ID" value="SEO89542.1"/>
    <property type="molecule type" value="Genomic_DNA"/>
</dbReference>
<organism evidence="6 7">
    <name type="scientific">Aquisalimonas asiatica</name>
    <dbReference type="NCBI Taxonomy" id="406100"/>
    <lineage>
        <taxon>Bacteria</taxon>
        <taxon>Pseudomonadati</taxon>
        <taxon>Pseudomonadota</taxon>
        <taxon>Gammaproteobacteria</taxon>
        <taxon>Chromatiales</taxon>
        <taxon>Ectothiorhodospiraceae</taxon>
        <taxon>Aquisalimonas</taxon>
    </lineage>
</organism>
<name>A0A1H8TF47_9GAMM</name>